<accession>A0A2B4R654</accession>
<keyword evidence="5" id="KW-0547">Nucleotide-binding</keyword>
<feature type="transmembrane region" description="Helical" evidence="11">
    <location>
        <begin position="331"/>
        <end position="350"/>
    </location>
</feature>
<feature type="transmembrane region" description="Helical" evidence="11">
    <location>
        <begin position="166"/>
        <end position="185"/>
    </location>
</feature>
<dbReference type="InterPro" id="IPR006544">
    <property type="entry name" value="P-type_TPase_V"/>
</dbReference>
<evidence type="ECO:0000256" key="3">
    <source>
        <dbReference type="ARBA" id="ARBA00022692"/>
    </source>
</evidence>
<proteinExistence type="inferred from homology"/>
<gene>
    <name evidence="14" type="primary">ATP13A1</name>
    <name evidence="14" type="ORF">AWC38_SpisGene24293</name>
</gene>
<evidence type="ECO:0000256" key="4">
    <source>
        <dbReference type="ARBA" id="ARBA00022723"/>
    </source>
</evidence>
<keyword evidence="15" id="KW-1185">Reference proteome</keyword>
<dbReference type="GO" id="GO:0015662">
    <property type="term" value="F:P-type ion transporter activity"/>
    <property type="evidence" value="ECO:0007669"/>
    <property type="project" value="TreeGrafter"/>
</dbReference>
<keyword evidence="3 11" id="KW-0812">Transmembrane</keyword>
<dbReference type="GO" id="GO:0019829">
    <property type="term" value="F:ATPase-coupled monoatomic cation transmembrane transporter activity"/>
    <property type="evidence" value="ECO:0007669"/>
    <property type="project" value="TreeGrafter"/>
</dbReference>
<keyword evidence="8" id="KW-1278">Translocase</keyword>
<feature type="transmembrane region" description="Helical" evidence="11">
    <location>
        <begin position="12"/>
        <end position="34"/>
    </location>
</feature>
<dbReference type="NCBIfam" id="TIGR01657">
    <property type="entry name" value="P-ATPase-V"/>
    <property type="match status" value="1"/>
</dbReference>
<dbReference type="InterPro" id="IPR008250">
    <property type="entry name" value="ATPase_P-typ_transduc_dom_A_sf"/>
</dbReference>
<evidence type="ECO:0000256" key="2">
    <source>
        <dbReference type="ARBA" id="ARBA00006000"/>
    </source>
</evidence>
<dbReference type="InterPro" id="IPR057255">
    <property type="entry name" value="2TM_P5A-ATPase"/>
</dbReference>
<evidence type="ECO:0000256" key="5">
    <source>
        <dbReference type="ARBA" id="ARBA00022741"/>
    </source>
</evidence>
<keyword evidence="6" id="KW-0067">ATP-binding</keyword>
<comment type="subcellular location">
    <subcellularLocation>
        <location evidence="1">Membrane</location>
        <topology evidence="1">Multi-pass membrane protein</topology>
    </subcellularLocation>
</comment>
<evidence type="ECO:0000256" key="11">
    <source>
        <dbReference type="SAM" id="Phobius"/>
    </source>
</evidence>
<dbReference type="GO" id="GO:0006874">
    <property type="term" value="P:intracellular calcium ion homeostasis"/>
    <property type="evidence" value="ECO:0007669"/>
    <property type="project" value="TreeGrafter"/>
</dbReference>
<feature type="domain" description="P5A-ATPase transmembrane helical hairpin" evidence="13">
    <location>
        <begin position="2"/>
        <end position="35"/>
    </location>
</feature>
<dbReference type="FunFam" id="3.40.1110.10:FF:000098">
    <property type="entry name" value="Cation-transporting ATPase"/>
    <property type="match status" value="1"/>
</dbReference>
<reference evidence="15" key="1">
    <citation type="journal article" date="2017" name="bioRxiv">
        <title>Comparative analysis of the genomes of Stylophora pistillata and Acropora digitifera provides evidence for extensive differences between species of corals.</title>
        <authorList>
            <person name="Voolstra C.R."/>
            <person name="Li Y."/>
            <person name="Liew Y.J."/>
            <person name="Baumgarten S."/>
            <person name="Zoccola D."/>
            <person name="Flot J.-F."/>
            <person name="Tambutte S."/>
            <person name="Allemand D."/>
            <person name="Aranda M."/>
        </authorList>
    </citation>
    <scope>NUCLEOTIDE SEQUENCE [LARGE SCALE GENOMIC DNA]</scope>
</reference>
<evidence type="ECO:0000256" key="7">
    <source>
        <dbReference type="ARBA" id="ARBA00022842"/>
    </source>
</evidence>
<sequence length="627" mass="70150">MVYGVTDYFEAGLIALAAIGILQVLSMLFCHWSVHENSPTLATVIKVVPTANNGSPELLNLHHEQDKETQKEVIYFNFQKTKYVYDGEEKKQFCQVAFPVNETMDHYNSCKGYQEEAEVEKGKKIYGSNELQMDVPEFGELFKERATAPFFVFQVFCVGLWCLDEYWYYSVFTLFMLVAFEATLVQQVYRHRKWRPILSSELLPGDICSIGRPKNSDVLIPCDMVLLRGSCIVDEAMLTGESVPQMKEPVKDLPGDEVFDLEQHSKLHLLSGGTKVVQHSPPPKISAGLKAPDNGTIAYVLRTGFNTSQGKLLRTILFGVKRVTANNLETFLFILFLLIFAVSAAAYVWVKGTEDPKRNRYKLFLECTLILTSVVPPELPIELSLAVNSSLMALQKLGVYCTEPFRIPFAGKVDVCCFDKTGTLTSDNLIVQGVAGLKDDDEVCAVSEIPDDTAHVLASCHSLAFLDDSLVGDPLEKAVLQAVDWRLTRGDIVMPNKGRRVSMRIVHRHHFSSALKRMSAIVSLQNSGSSSSEYIVTVKGAPETLRPMYKTVPRNYDAIYHRITCQGARVLALGYKKIGELAAREIRDMKREECECELQFAGFVVIACPLKTDSKAAIKQIQESSHH</sequence>
<keyword evidence="9 11" id="KW-1133">Transmembrane helix</keyword>
<evidence type="ECO:0000313" key="14">
    <source>
        <dbReference type="EMBL" id="PFX11847.1"/>
    </source>
</evidence>
<dbReference type="Gene3D" id="2.70.150.10">
    <property type="entry name" value="Calcium-transporting ATPase, cytoplasmic transduction domain A"/>
    <property type="match status" value="1"/>
</dbReference>
<keyword evidence="7" id="KW-0460">Magnesium</keyword>
<keyword evidence="10 11" id="KW-0472">Membrane</keyword>
<comment type="similarity">
    <text evidence="2">Belongs to the cation transport ATPase (P-type) (TC 3.A.3) family. Type V subfamily.</text>
</comment>
<dbReference type="GO" id="GO:0005524">
    <property type="term" value="F:ATP binding"/>
    <property type="evidence" value="ECO:0007669"/>
    <property type="project" value="UniProtKB-KW"/>
</dbReference>
<feature type="non-terminal residue" evidence="14">
    <location>
        <position position="627"/>
    </location>
</feature>
<dbReference type="PANTHER" id="PTHR45630:SF7">
    <property type="entry name" value="ENDOPLASMIC RETICULUM TRANSMEMBRANE HELIX TRANSLOCASE"/>
    <property type="match status" value="1"/>
</dbReference>
<dbReference type="AlphaFoldDB" id="A0A2B4R654"/>
<dbReference type="OrthoDB" id="48943at2759"/>
<dbReference type="InterPro" id="IPR018303">
    <property type="entry name" value="ATPase_P-typ_P_site"/>
</dbReference>
<evidence type="ECO:0000256" key="1">
    <source>
        <dbReference type="ARBA" id="ARBA00004141"/>
    </source>
</evidence>
<dbReference type="SUPFAM" id="SSF81660">
    <property type="entry name" value="Metal cation-transporting ATPase, ATP-binding domain N"/>
    <property type="match status" value="1"/>
</dbReference>
<dbReference type="GO" id="GO:0005789">
    <property type="term" value="C:endoplasmic reticulum membrane"/>
    <property type="evidence" value="ECO:0007669"/>
    <property type="project" value="TreeGrafter"/>
</dbReference>
<name>A0A2B4R654_STYPI</name>
<dbReference type="InterPro" id="IPR023298">
    <property type="entry name" value="ATPase_P-typ_TM_dom_sf"/>
</dbReference>
<evidence type="ECO:0000256" key="6">
    <source>
        <dbReference type="ARBA" id="ARBA00022840"/>
    </source>
</evidence>
<evidence type="ECO:0000259" key="13">
    <source>
        <dbReference type="Pfam" id="PF23143"/>
    </source>
</evidence>
<evidence type="ECO:0000313" key="15">
    <source>
        <dbReference type="Proteomes" id="UP000225706"/>
    </source>
</evidence>
<dbReference type="STRING" id="50429.A0A2B4R654"/>
<dbReference type="Gene3D" id="3.40.1110.10">
    <property type="entry name" value="Calcium-transporting ATPase, cytoplasmic domain N"/>
    <property type="match status" value="1"/>
</dbReference>
<comment type="caution">
    <text evidence="14">The sequence shown here is derived from an EMBL/GenBank/DDBJ whole genome shotgun (WGS) entry which is preliminary data.</text>
</comment>
<feature type="domain" description="P-type ATPase A" evidence="12">
    <location>
        <begin position="187"/>
        <end position="314"/>
    </location>
</feature>
<evidence type="ECO:0000259" key="12">
    <source>
        <dbReference type="Pfam" id="PF00122"/>
    </source>
</evidence>
<dbReference type="EMBL" id="LSMT01001823">
    <property type="protein sequence ID" value="PFX11847.1"/>
    <property type="molecule type" value="Genomic_DNA"/>
</dbReference>
<evidence type="ECO:0000256" key="10">
    <source>
        <dbReference type="ARBA" id="ARBA00023136"/>
    </source>
</evidence>
<dbReference type="SUPFAM" id="SSF81665">
    <property type="entry name" value="Calcium ATPase, transmembrane domain M"/>
    <property type="match status" value="1"/>
</dbReference>
<keyword evidence="4" id="KW-0479">Metal-binding</keyword>
<dbReference type="SUPFAM" id="SSF81653">
    <property type="entry name" value="Calcium ATPase, transduction domain A"/>
    <property type="match status" value="1"/>
</dbReference>
<dbReference type="InterPro" id="IPR001757">
    <property type="entry name" value="P_typ_ATPase"/>
</dbReference>
<dbReference type="InterPro" id="IPR023299">
    <property type="entry name" value="ATPase_P-typ_cyto_dom_N"/>
</dbReference>
<dbReference type="Proteomes" id="UP000225706">
    <property type="component" value="Unassembled WGS sequence"/>
</dbReference>
<dbReference type="Pfam" id="PF13246">
    <property type="entry name" value="Cation_ATPase"/>
    <property type="match status" value="1"/>
</dbReference>
<dbReference type="NCBIfam" id="TIGR01494">
    <property type="entry name" value="ATPase_P-type"/>
    <property type="match status" value="1"/>
</dbReference>
<protein>
    <submittedName>
        <fullName evidence="14">Putative cation-transporting ATPase 13A1</fullName>
    </submittedName>
</protein>
<dbReference type="Pfam" id="PF23143">
    <property type="entry name" value="2TM_P5A-ATPase"/>
    <property type="match status" value="1"/>
</dbReference>
<dbReference type="GO" id="GO:0046872">
    <property type="term" value="F:metal ion binding"/>
    <property type="evidence" value="ECO:0007669"/>
    <property type="project" value="UniProtKB-KW"/>
</dbReference>
<dbReference type="PRINTS" id="PR00119">
    <property type="entry name" value="CATATPASE"/>
</dbReference>
<evidence type="ECO:0000256" key="8">
    <source>
        <dbReference type="ARBA" id="ARBA00022967"/>
    </source>
</evidence>
<dbReference type="PROSITE" id="PS00154">
    <property type="entry name" value="ATPASE_E1_E2"/>
    <property type="match status" value="1"/>
</dbReference>
<dbReference type="InterPro" id="IPR059000">
    <property type="entry name" value="ATPase_P-type_domA"/>
</dbReference>
<organism evidence="14 15">
    <name type="scientific">Stylophora pistillata</name>
    <name type="common">Smooth cauliflower coral</name>
    <dbReference type="NCBI Taxonomy" id="50429"/>
    <lineage>
        <taxon>Eukaryota</taxon>
        <taxon>Metazoa</taxon>
        <taxon>Cnidaria</taxon>
        <taxon>Anthozoa</taxon>
        <taxon>Hexacorallia</taxon>
        <taxon>Scleractinia</taxon>
        <taxon>Astrocoeniina</taxon>
        <taxon>Pocilloporidae</taxon>
        <taxon>Stylophora</taxon>
    </lineage>
</organism>
<dbReference type="PANTHER" id="PTHR45630">
    <property type="entry name" value="CATION-TRANSPORTING ATPASE-RELATED"/>
    <property type="match status" value="1"/>
</dbReference>
<dbReference type="GO" id="GO:0016887">
    <property type="term" value="F:ATP hydrolysis activity"/>
    <property type="evidence" value="ECO:0007669"/>
    <property type="project" value="InterPro"/>
</dbReference>
<dbReference type="Pfam" id="PF00122">
    <property type="entry name" value="E1-E2_ATPase"/>
    <property type="match status" value="1"/>
</dbReference>
<evidence type="ECO:0000256" key="9">
    <source>
        <dbReference type="ARBA" id="ARBA00022989"/>
    </source>
</evidence>